<sequence length="612" mass="71043">MHRSWMYHAPRSSQIFVDGFRPEYLKWVYHGEGTTFASTSTTLYEEEEILHHEMHDLLNDAFEVENADGMEIHENALNKSYADDICRRENYSNADDSSTPQVDDDFFSLLSIPTDMSSVKPQFHKPLLISTCSRPCSRLLWVLAAESDALLYLKPLPIEVEDEGGQYKFVGENCSDFIRLISNEVGKVVPFHYTSWQNVPDQFKKAIFPTLFEYFDLQTLRNTDQWEGIRLGIHAECQRAYKDRKQEFKKYFDKVGGYGDIVKAKSKPPEHMDQEGTGGIEVFKETHFKVGKGWANEIAESDYSQTCIRLGMMVKMALTLHLTWSMNMGMHKRLHITSNEFNSESDDDHDEDDVEALGVYETQSHHPTENSYEKSRRMRIQENERKMKALGITNIAKSLKSKQESQKIQKTAVRPLLISPMYMNRVVNQVKLPQDRGSNVPQKVPLTKDNRGEKRKLVLVDEYDDEDEESFQVDHDVQDNESEEIGDMLQRNNQHEIEMRIGDLVHDDHVEDNQVSETQVHQTSDMRGGPKKVRGYTTKPQTWKMDSTQRILVRFNKFGKPVGDEANELVQFLGTLVRMPEHVSIEYPDWRKVPIQNKEDMYSLVKVCLYHF</sequence>
<proteinExistence type="predicted"/>
<evidence type="ECO:0000256" key="1">
    <source>
        <dbReference type="SAM" id="MobiDB-lite"/>
    </source>
</evidence>
<dbReference type="PANTHER" id="PTHR33144:SF50">
    <property type="entry name" value="OS03G0714750 PROTEIN"/>
    <property type="match status" value="1"/>
</dbReference>
<dbReference type="Proteomes" id="UP000326396">
    <property type="component" value="Linkage Group LG8"/>
</dbReference>
<dbReference type="EMBL" id="SZYD01000018">
    <property type="protein sequence ID" value="KAD2805459.1"/>
    <property type="molecule type" value="Genomic_DNA"/>
</dbReference>
<evidence type="ECO:0000313" key="3">
    <source>
        <dbReference type="Proteomes" id="UP000326396"/>
    </source>
</evidence>
<gene>
    <name evidence="2" type="ORF">E3N88_38836</name>
</gene>
<dbReference type="AlphaFoldDB" id="A0A5N6LV40"/>
<dbReference type="OrthoDB" id="1713787at2759"/>
<keyword evidence="3" id="KW-1185">Reference proteome</keyword>
<reference evidence="2 3" key="1">
    <citation type="submission" date="2019-05" db="EMBL/GenBank/DDBJ databases">
        <title>Mikania micrantha, genome provides insights into the molecular mechanism of rapid growth.</title>
        <authorList>
            <person name="Liu B."/>
        </authorList>
    </citation>
    <scope>NUCLEOTIDE SEQUENCE [LARGE SCALE GENOMIC DNA]</scope>
    <source>
        <strain evidence="2">NLD-2019</strain>
        <tissue evidence="2">Leaf</tissue>
    </source>
</reference>
<comment type="caution">
    <text evidence="2">The sequence shown here is derived from an EMBL/GenBank/DDBJ whole genome shotgun (WGS) entry which is preliminary data.</text>
</comment>
<dbReference type="PANTHER" id="PTHR33144">
    <property type="entry name" value="OS10G0409366 PROTEIN-RELATED"/>
    <property type="match status" value="1"/>
</dbReference>
<feature type="compositionally biased region" description="Polar residues" evidence="1">
    <location>
        <begin position="515"/>
        <end position="525"/>
    </location>
</feature>
<organism evidence="2 3">
    <name type="scientific">Mikania micrantha</name>
    <name type="common">bitter vine</name>
    <dbReference type="NCBI Taxonomy" id="192012"/>
    <lineage>
        <taxon>Eukaryota</taxon>
        <taxon>Viridiplantae</taxon>
        <taxon>Streptophyta</taxon>
        <taxon>Embryophyta</taxon>
        <taxon>Tracheophyta</taxon>
        <taxon>Spermatophyta</taxon>
        <taxon>Magnoliopsida</taxon>
        <taxon>eudicotyledons</taxon>
        <taxon>Gunneridae</taxon>
        <taxon>Pentapetalae</taxon>
        <taxon>asterids</taxon>
        <taxon>campanulids</taxon>
        <taxon>Asterales</taxon>
        <taxon>Asteraceae</taxon>
        <taxon>Asteroideae</taxon>
        <taxon>Heliantheae alliance</taxon>
        <taxon>Eupatorieae</taxon>
        <taxon>Mikania</taxon>
    </lineage>
</organism>
<protein>
    <submittedName>
        <fullName evidence="2">Uncharacterized protein</fullName>
    </submittedName>
</protein>
<evidence type="ECO:0000313" key="2">
    <source>
        <dbReference type="EMBL" id="KAD2805459.1"/>
    </source>
</evidence>
<name>A0A5N6LV40_9ASTR</name>
<feature type="region of interest" description="Disordered" evidence="1">
    <location>
        <begin position="515"/>
        <end position="537"/>
    </location>
</feature>
<accession>A0A5N6LV40</accession>